<feature type="compositionally biased region" description="Polar residues" evidence="1">
    <location>
        <begin position="532"/>
        <end position="543"/>
    </location>
</feature>
<dbReference type="InParanoid" id="A0A067P4P2"/>
<feature type="region of interest" description="Disordered" evidence="1">
    <location>
        <begin position="316"/>
        <end position="335"/>
    </location>
</feature>
<feature type="region of interest" description="Disordered" evidence="1">
    <location>
        <begin position="511"/>
        <end position="561"/>
    </location>
</feature>
<sequence length="650" mass="69945">MGKLRRTLLGCVILSLVFARLSSSEAVGGVSLSRRQMNQAPTAVLIPGAATTSSFDYWWPFPPGGVYATSTAMPSRLSTSTSITATGSDAGTLGTDTSSRSSANTSTSSTSPDVPPSTTSTGGLSSSSVMTHITALPPSNTPPAHHPSKPINPLYLIPVFAFVGVCTGSALALLCLRWCCGAGGSGPNTPELIPGPMYVPAQDHDNEKDDDENERDVVLEENGKGSWLSRAISKVSARSKPPQTPFSWPPTSPAGNEHDMTTAQDDKYEGDTSEQAPLRSPDPRDIFSPETPSVPYDSMRQKSIRRGLLERIRMGSVKKSRQRTPEMEEGMLSPSYMLIAEDEEVCDRRQRQEGREVESGINENPPQEVGLKTGASNQWQGATEQEEANTIWEAGSGFRIVEEETEEDESWLGSLIDHFPIPTPLTKTSSSTTSDGKEEDKYSPIPSRKFRVTRGLSQQRQVQLETSANPSLAPKTPIKRSLPYLSRVDSSILPASPSLITSPQLSSQLLFGSTSPLTRKAKTKRTNGPLRASTQSPKTSLQNPRGPPIPFPSMSNSSPSSKLVTKAHTIAQVEGKHTPSIVGSPGTTKPADRYRARHTALMKVEDIVTRSWSQRELKGEVGVSSPTMFGAEVEAAIAGAGIEQRLDSDM</sequence>
<name>A0A067P4P2_9AGAM</name>
<feature type="compositionally biased region" description="Low complexity" evidence="1">
    <location>
        <begin position="552"/>
        <end position="561"/>
    </location>
</feature>
<dbReference type="AlphaFoldDB" id="A0A067P4P2"/>
<feature type="region of interest" description="Disordered" evidence="1">
    <location>
        <begin position="346"/>
        <end position="384"/>
    </location>
</feature>
<feature type="compositionally biased region" description="Polar residues" evidence="1">
    <location>
        <begin position="455"/>
        <end position="470"/>
    </location>
</feature>
<dbReference type="HOGENOM" id="CLU_377287_0_0_1"/>
<protein>
    <recommendedName>
        <fullName evidence="5">Transmembrane protein</fullName>
    </recommendedName>
</protein>
<dbReference type="EMBL" id="KL197775">
    <property type="protein sequence ID" value="KDQ49754.1"/>
    <property type="molecule type" value="Genomic_DNA"/>
</dbReference>
<feature type="region of interest" description="Disordered" evidence="1">
    <location>
        <begin position="83"/>
        <end position="127"/>
    </location>
</feature>
<feature type="compositionally biased region" description="Polar residues" evidence="1">
    <location>
        <begin position="374"/>
        <end position="383"/>
    </location>
</feature>
<feature type="region of interest" description="Disordered" evidence="1">
    <location>
        <begin position="191"/>
        <end position="298"/>
    </location>
</feature>
<feature type="region of interest" description="Disordered" evidence="1">
    <location>
        <begin position="417"/>
        <end position="477"/>
    </location>
</feature>
<dbReference type="Proteomes" id="UP000027265">
    <property type="component" value="Unassembled WGS sequence"/>
</dbReference>
<evidence type="ECO:0000313" key="3">
    <source>
        <dbReference type="EMBL" id="KDQ49754.1"/>
    </source>
</evidence>
<feature type="signal peptide" evidence="2">
    <location>
        <begin position="1"/>
        <end position="24"/>
    </location>
</feature>
<gene>
    <name evidence="3" type="ORF">JAAARDRAFT_615541</name>
</gene>
<dbReference type="OrthoDB" id="3269515at2759"/>
<reference evidence="4" key="1">
    <citation type="journal article" date="2014" name="Proc. Natl. Acad. Sci. U.S.A.">
        <title>Extensive sampling of basidiomycete genomes demonstrates inadequacy of the white-rot/brown-rot paradigm for wood decay fungi.</title>
        <authorList>
            <person name="Riley R."/>
            <person name="Salamov A.A."/>
            <person name="Brown D.W."/>
            <person name="Nagy L.G."/>
            <person name="Floudas D."/>
            <person name="Held B.W."/>
            <person name="Levasseur A."/>
            <person name="Lombard V."/>
            <person name="Morin E."/>
            <person name="Otillar R."/>
            <person name="Lindquist E.A."/>
            <person name="Sun H."/>
            <person name="LaButti K.M."/>
            <person name="Schmutz J."/>
            <person name="Jabbour D."/>
            <person name="Luo H."/>
            <person name="Baker S.E."/>
            <person name="Pisabarro A.G."/>
            <person name="Walton J.D."/>
            <person name="Blanchette R.A."/>
            <person name="Henrissat B."/>
            <person name="Martin F."/>
            <person name="Cullen D."/>
            <person name="Hibbett D.S."/>
            <person name="Grigoriev I.V."/>
        </authorList>
    </citation>
    <scope>NUCLEOTIDE SEQUENCE [LARGE SCALE GENOMIC DNA]</scope>
    <source>
        <strain evidence="4">MUCL 33604</strain>
    </source>
</reference>
<feature type="compositionally biased region" description="Low complexity" evidence="1">
    <location>
        <begin position="95"/>
        <end position="127"/>
    </location>
</feature>
<feature type="compositionally biased region" description="Basic and acidic residues" evidence="1">
    <location>
        <begin position="346"/>
        <end position="358"/>
    </location>
</feature>
<keyword evidence="2" id="KW-0732">Signal</keyword>
<organism evidence="3 4">
    <name type="scientific">Jaapia argillacea MUCL 33604</name>
    <dbReference type="NCBI Taxonomy" id="933084"/>
    <lineage>
        <taxon>Eukaryota</taxon>
        <taxon>Fungi</taxon>
        <taxon>Dikarya</taxon>
        <taxon>Basidiomycota</taxon>
        <taxon>Agaricomycotina</taxon>
        <taxon>Agaricomycetes</taxon>
        <taxon>Agaricomycetidae</taxon>
        <taxon>Jaapiales</taxon>
        <taxon>Jaapiaceae</taxon>
        <taxon>Jaapia</taxon>
    </lineage>
</organism>
<evidence type="ECO:0000256" key="1">
    <source>
        <dbReference type="SAM" id="MobiDB-lite"/>
    </source>
</evidence>
<feature type="compositionally biased region" description="Basic and acidic residues" evidence="1">
    <location>
        <begin position="256"/>
        <end position="270"/>
    </location>
</feature>
<proteinExistence type="predicted"/>
<evidence type="ECO:0000313" key="4">
    <source>
        <dbReference type="Proteomes" id="UP000027265"/>
    </source>
</evidence>
<feature type="chain" id="PRO_5001642843" description="Transmembrane protein" evidence="2">
    <location>
        <begin position="25"/>
        <end position="650"/>
    </location>
</feature>
<evidence type="ECO:0008006" key="5">
    <source>
        <dbReference type="Google" id="ProtNLM"/>
    </source>
</evidence>
<keyword evidence="4" id="KW-1185">Reference proteome</keyword>
<feature type="compositionally biased region" description="Pro residues" evidence="1">
    <location>
        <begin position="242"/>
        <end position="252"/>
    </location>
</feature>
<accession>A0A067P4P2</accession>
<evidence type="ECO:0000256" key="2">
    <source>
        <dbReference type="SAM" id="SignalP"/>
    </source>
</evidence>